<dbReference type="AlphaFoldDB" id="A0A558AI06"/>
<evidence type="ECO:0000256" key="1">
    <source>
        <dbReference type="SAM" id="MobiDB-lite"/>
    </source>
</evidence>
<gene>
    <name evidence="2" type="ORF">FNH06_08535</name>
</gene>
<dbReference type="EMBL" id="VJZA01000009">
    <property type="protein sequence ID" value="TVT23898.1"/>
    <property type="molecule type" value="Genomic_DNA"/>
</dbReference>
<evidence type="ECO:0000313" key="2">
    <source>
        <dbReference type="EMBL" id="TVT23898.1"/>
    </source>
</evidence>
<dbReference type="OrthoDB" id="4559615at2"/>
<feature type="compositionally biased region" description="Polar residues" evidence="1">
    <location>
        <begin position="167"/>
        <end position="176"/>
    </location>
</feature>
<comment type="caution">
    <text evidence="2">The sequence shown here is derived from an EMBL/GenBank/DDBJ whole genome shotgun (WGS) entry which is preliminary data.</text>
</comment>
<feature type="region of interest" description="Disordered" evidence="1">
    <location>
        <begin position="143"/>
        <end position="243"/>
    </location>
</feature>
<organism evidence="2 3">
    <name type="scientific">Amycolatopsis acidiphila</name>
    <dbReference type="NCBI Taxonomy" id="715473"/>
    <lineage>
        <taxon>Bacteria</taxon>
        <taxon>Bacillati</taxon>
        <taxon>Actinomycetota</taxon>
        <taxon>Actinomycetes</taxon>
        <taxon>Pseudonocardiales</taxon>
        <taxon>Pseudonocardiaceae</taxon>
        <taxon>Amycolatopsis</taxon>
    </lineage>
</organism>
<accession>A0A558AI06</accession>
<reference evidence="2 3" key="1">
    <citation type="submission" date="2019-07" db="EMBL/GenBank/DDBJ databases">
        <title>New species of Amycolatopsis and Streptomyces.</title>
        <authorList>
            <person name="Duangmal K."/>
            <person name="Teo W.F.A."/>
            <person name="Lipun K."/>
        </authorList>
    </citation>
    <scope>NUCLEOTIDE SEQUENCE [LARGE SCALE GENOMIC DNA]</scope>
    <source>
        <strain evidence="2 3">JCM 30562</strain>
    </source>
</reference>
<dbReference type="Proteomes" id="UP000318578">
    <property type="component" value="Unassembled WGS sequence"/>
</dbReference>
<sequence length="243" mass="26950">MRCLVPDSLWEQATPPLPAHRYRYLGRKPVTDRTAMAAIVFVVKSGLARSQLPRRTDWVSQGICWRRSRELAPGSGLAGRYTSCCWRCFGWQGQPASHPPRRGARLRAQHTPLNRRTRACAPRGVLFDLRLSREGFGGKFLARTTGLDPNRQRRTLVVPASRHRHTTPGSPAQPLSSRHRRAGSSGNHDVRFGGIRAEGTRPADPSPHGRPVRLTATPSRGCAPATDTARRHPPRAAPARLRP</sequence>
<name>A0A558AI06_9PSEU</name>
<keyword evidence="3" id="KW-1185">Reference proteome</keyword>
<evidence type="ECO:0000313" key="3">
    <source>
        <dbReference type="Proteomes" id="UP000318578"/>
    </source>
</evidence>
<proteinExistence type="predicted"/>
<protein>
    <submittedName>
        <fullName evidence="2">Transposase</fullName>
    </submittedName>
</protein>